<dbReference type="Pfam" id="PF01402">
    <property type="entry name" value="RHH_1"/>
    <property type="match status" value="1"/>
</dbReference>
<proteinExistence type="predicted"/>
<keyword evidence="4" id="KW-1185">Reference proteome</keyword>
<evidence type="ECO:0000313" key="4">
    <source>
        <dbReference type="Proteomes" id="UP000752012"/>
    </source>
</evidence>
<evidence type="ECO:0000313" key="3">
    <source>
        <dbReference type="EMBL" id="NJP38967.1"/>
    </source>
</evidence>
<name>A0A969PRC0_9BACI</name>
<feature type="region of interest" description="Disordered" evidence="1">
    <location>
        <begin position="1"/>
        <end position="49"/>
    </location>
</feature>
<evidence type="ECO:0000259" key="2">
    <source>
        <dbReference type="Pfam" id="PF01402"/>
    </source>
</evidence>
<gene>
    <name evidence="3" type="ORF">HCN83_15470</name>
</gene>
<dbReference type="InterPro" id="IPR002145">
    <property type="entry name" value="CopG"/>
</dbReference>
<organism evidence="3 4">
    <name type="scientific">Alkalicoccus luteus</name>
    <dbReference type="NCBI Taxonomy" id="1237094"/>
    <lineage>
        <taxon>Bacteria</taxon>
        <taxon>Bacillati</taxon>
        <taxon>Bacillota</taxon>
        <taxon>Bacilli</taxon>
        <taxon>Bacillales</taxon>
        <taxon>Bacillaceae</taxon>
        <taxon>Alkalicoccus</taxon>
    </lineage>
</organism>
<dbReference type="RefSeq" id="WP_168008948.1">
    <property type="nucleotide sequence ID" value="NZ_JAATHJ010000035.1"/>
</dbReference>
<feature type="compositionally biased region" description="Acidic residues" evidence="1">
    <location>
        <begin position="10"/>
        <end position="25"/>
    </location>
</feature>
<protein>
    <submittedName>
        <fullName evidence="3">Ribbon-helix-helix protein, CopG family</fullName>
    </submittedName>
</protein>
<dbReference type="AlphaFoldDB" id="A0A969PRC0"/>
<feature type="domain" description="Ribbon-helix-helix protein CopG" evidence="2">
    <location>
        <begin position="62"/>
        <end position="93"/>
    </location>
</feature>
<dbReference type="Proteomes" id="UP000752012">
    <property type="component" value="Unassembled WGS sequence"/>
</dbReference>
<reference evidence="3 4" key="1">
    <citation type="submission" date="2020-03" db="EMBL/GenBank/DDBJ databases">
        <title>Assessment of the enzymatic potential of alkaline-tolerant lipase obtained from Bacillus luteus H11 (technogenic soil) for the bioremediation of saline soils contaminated with petroleum substances.</title>
        <authorList>
            <person name="Kalwasinska A."/>
        </authorList>
    </citation>
    <scope>NUCLEOTIDE SEQUENCE [LARGE SCALE GENOMIC DNA]</scope>
    <source>
        <strain evidence="3 4">H11</strain>
    </source>
</reference>
<accession>A0A969PRC0</accession>
<evidence type="ECO:0000256" key="1">
    <source>
        <dbReference type="SAM" id="MobiDB-lite"/>
    </source>
</evidence>
<comment type="caution">
    <text evidence="3">The sequence shown here is derived from an EMBL/GenBank/DDBJ whole genome shotgun (WGS) entry which is preliminary data.</text>
</comment>
<sequence length="98" mass="11562">MKKNKGIDLDALDEMDEELQDDQEEPSTPKRERRSVYEKFTKKKTGPKKKLKDAKAQTYIIEQSDIDALTEEAEKQNISQSEYMRQALKLKLKTDRKR</sequence>
<dbReference type="EMBL" id="JAATHJ010000035">
    <property type="protein sequence ID" value="NJP38967.1"/>
    <property type="molecule type" value="Genomic_DNA"/>
</dbReference>
<dbReference type="GO" id="GO:0006355">
    <property type="term" value="P:regulation of DNA-templated transcription"/>
    <property type="evidence" value="ECO:0007669"/>
    <property type="project" value="InterPro"/>
</dbReference>
<feature type="compositionally biased region" description="Basic and acidic residues" evidence="1">
    <location>
        <begin position="27"/>
        <end position="40"/>
    </location>
</feature>